<feature type="chain" id="PRO_5004215857" description="Periplasmic heavy metal sensor" evidence="2">
    <location>
        <begin position="26"/>
        <end position="149"/>
    </location>
</feature>
<keyword evidence="1" id="KW-0175">Coiled coil</keyword>
<name>Q2SM25_HAHCH</name>
<dbReference type="RefSeq" id="WP_011395372.1">
    <property type="nucleotide sequence ID" value="NC_007645.1"/>
</dbReference>
<keyword evidence="4" id="KW-1185">Reference proteome</keyword>
<dbReference type="Gene3D" id="1.20.120.1490">
    <property type="match status" value="1"/>
</dbReference>
<organism evidence="3 4">
    <name type="scientific">Hahella chejuensis (strain KCTC 2396)</name>
    <dbReference type="NCBI Taxonomy" id="349521"/>
    <lineage>
        <taxon>Bacteria</taxon>
        <taxon>Pseudomonadati</taxon>
        <taxon>Pseudomonadota</taxon>
        <taxon>Gammaproteobacteria</taxon>
        <taxon>Oceanospirillales</taxon>
        <taxon>Hahellaceae</taxon>
        <taxon>Hahella</taxon>
    </lineage>
</organism>
<feature type="coiled-coil region" evidence="1">
    <location>
        <begin position="48"/>
        <end position="79"/>
    </location>
</feature>
<dbReference type="InterPro" id="IPR012899">
    <property type="entry name" value="LTXXQ"/>
</dbReference>
<gene>
    <name evidence="3" type="ordered locus">HCH_01438</name>
</gene>
<feature type="signal peptide" evidence="2">
    <location>
        <begin position="1"/>
        <end position="25"/>
    </location>
</feature>
<dbReference type="GO" id="GO:0042597">
    <property type="term" value="C:periplasmic space"/>
    <property type="evidence" value="ECO:0007669"/>
    <property type="project" value="InterPro"/>
</dbReference>
<dbReference type="EMBL" id="CP000155">
    <property type="protein sequence ID" value="ABC28299.1"/>
    <property type="molecule type" value="Genomic_DNA"/>
</dbReference>
<protein>
    <recommendedName>
        <fullName evidence="5">Periplasmic heavy metal sensor</fullName>
    </recommendedName>
</protein>
<dbReference type="HOGENOM" id="CLU_146107_0_0_6"/>
<dbReference type="KEGG" id="hch:HCH_01438"/>
<dbReference type="AlphaFoldDB" id="Q2SM25"/>
<evidence type="ECO:0000313" key="3">
    <source>
        <dbReference type="EMBL" id="ABC28299.1"/>
    </source>
</evidence>
<reference evidence="3 4" key="1">
    <citation type="journal article" date="2005" name="Nucleic Acids Res.">
        <title>Genomic blueprint of Hahella chejuensis, a marine microbe producing an algicidal agent.</title>
        <authorList>
            <person name="Jeong H."/>
            <person name="Yim J.H."/>
            <person name="Lee C."/>
            <person name="Choi S.-H."/>
            <person name="Park Y.K."/>
            <person name="Yoon S.H."/>
            <person name="Hur C.-G."/>
            <person name="Kang H.-Y."/>
            <person name="Kim D."/>
            <person name="Lee H.H."/>
            <person name="Park K.H."/>
            <person name="Park S.-H."/>
            <person name="Park H.-S."/>
            <person name="Lee H.K."/>
            <person name="Oh T.K."/>
            <person name="Kim J.F."/>
        </authorList>
    </citation>
    <scope>NUCLEOTIDE SEQUENCE [LARGE SCALE GENOMIC DNA]</scope>
    <source>
        <strain evidence="3 4">KCTC 2396</strain>
    </source>
</reference>
<dbReference type="eggNOG" id="COG3678">
    <property type="taxonomic scope" value="Bacteria"/>
</dbReference>
<evidence type="ECO:0008006" key="5">
    <source>
        <dbReference type="Google" id="ProtNLM"/>
    </source>
</evidence>
<dbReference type="PROSITE" id="PS51257">
    <property type="entry name" value="PROKAR_LIPOPROTEIN"/>
    <property type="match status" value="1"/>
</dbReference>
<sequence>MKMGKYVTKPMLLILVAAISLGAMACRYDPEKRWEHAKEWVSDELELNTEQQVILDELLAQIQAAKQKMKSERESARELLIGQINSEQLDEAKILTAFEAHQQQMNETVASLLPTLTRLHSTLTPEQKATLVAFIEKHAKRGFHGGRDW</sequence>
<dbReference type="Proteomes" id="UP000000238">
    <property type="component" value="Chromosome"/>
</dbReference>
<accession>Q2SM25</accession>
<proteinExistence type="predicted"/>
<keyword evidence="2" id="KW-0732">Signal</keyword>
<dbReference type="Pfam" id="PF07813">
    <property type="entry name" value="LTXXQ"/>
    <property type="match status" value="1"/>
</dbReference>
<evidence type="ECO:0000256" key="2">
    <source>
        <dbReference type="SAM" id="SignalP"/>
    </source>
</evidence>
<evidence type="ECO:0000313" key="4">
    <source>
        <dbReference type="Proteomes" id="UP000000238"/>
    </source>
</evidence>
<dbReference type="OrthoDB" id="6196208at2"/>
<evidence type="ECO:0000256" key="1">
    <source>
        <dbReference type="SAM" id="Coils"/>
    </source>
</evidence>